<keyword evidence="2" id="KW-1133">Transmembrane helix</keyword>
<dbReference type="PANTHER" id="PTHR31389:SF4">
    <property type="entry name" value="LD39211P"/>
    <property type="match status" value="1"/>
</dbReference>
<protein>
    <submittedName>
        <fullName evidence="3">Uncharacterized protein</fullName>
    </submittedName>
</protein>
<organism evidence="3 4">
    <name type="scientific">Lymnaea stagnalis</name>
    <name type="common">Great pond snail</name>
    <name type="synonym">Helix stagnalis</name>
    <dbReference type="NCBI Taxonomy" id="6523"/>
    <lineage>
        <taxon>Eukaryota</taxon>
        <taxon>Metazoa</taxon>
        <taxon>Spiralia</taxon>
        <taxon>Lophotrochozoa</taxon>
        <taxon>Mollusca</taxon>
        <taxon>Gastropoda</taxon>
        <taxon>Heterobranchia</taxon>
        <taxon>Euthyneura</taxon>
        <taxon>Panpulmonata</taxon>
        <taxon>Hygrophila</taxon>
        <taxon>Lymnaeoidea</taxon>
        <taxon>Lymnaeidae</taxon>
        <taxon>Lymnaea</taxon>
    </lineage>
</organism>
<evidence type="ECO:0000313" key="4">
    <source>
        <dbReference type="Proteomes" id="UP001497497"/>
    </source>
</evidence>
<dbReference type="EMBL" id="CAXITT010000202">
    <property type="protein sequence ID" value="CAL1535431.1"/>
    <property type="molecule type" value="Genomic_DNA"/>
</dbReference>
<gene>
    <name evidence="3" type="ORF">GSLYS_00009391001</name>
</gene>
<evidence type="ECO:0000256" key="2">
    <source>
        <dbReference type="SAM" id="Phobius"/>
    </source>
</evidence>
<proteinExistence type="predicted"/>
<dbReference type="PANTHER" id="PTHR31389">
    <property type="entry name" value="LD39211P"/>
    <property type="match status" value="1"/>
</dbReference>
<evidence type="ECO:0000313" key="3">
    <source>
        <dbReference type="EMBL" id="CAL1535431.1"/>
    </source>
</evidence>
<dbReference type="InterPro" id="IPR012444">
    <property type="entry name" value="DUF1647"/>
</dbReference>
<feature type="transmembrane region" description="Helical" evidence="2">
    <location>
        <begin position="12"/>
        <end position="33"/>
    </location>
</feature>
<name>A0AAV2HTJ5_LYMST</name>
<feature type="region of interest" description="Disordered" evidence="1">
    <location>
        <begin position="71"/>
        <end position="93"/>
    </location>
</feature>
<reference evidence="3 4" key="1">
    <citation type="submission" date="2024-04" db="EMBL/GenBank/DDBJ databases">
        <authorList>
            <consortium name="Genoscope - CEA"/>
            <person name="William W."/>
        </authorList>
    </citation>
    <scope>NUCLEOTIDE SEQUENCE [LARGE SCALE GENOMIC DNA]</scope>
</reference>
<accession>A0AAV2HTJ5</accession>
<keyword evidence="2" id="KW-0472">Membrane</keyword>
<sequence>MSGSMDNKTRLAVFGALLLVSVLVYEVLLNFAMRTSTFDLFQKSSDGNTSTNNQSLMATPILFVQDNAKTTQRENNRTMKQQDPSVMTSATNDGHDANITQMIQWLQERLRLRPDARKYVVDSQCKGPSLWACVDPNCSNQLSNDVTARVESLLGSPKTSLTDQQNELIRSLGQQIPESDVILITAASSNHYDESQALLHNLHQTIYPKLKNFTMVMWDIGLTAKQRQNMEKCCRCLVVSFPFEKFSSSHRDVRCYMWKPLVIRASLSRARKYLVWQDASIRFFNGAHTFFERAQTLGLQLMRKDWGEPVAHQTLPEMFDYMNQTHCAFNQYPELMSGIAVFKNEPFVQRLVVEPWARCAMERYCLCPRDSHRSHYCPKKATHYGQCHRFDQSALSVITATLYQREVYRILIQNWKKYFQIARNHQEANYFNSTGCLIN</sequence>
<dbReference type="Proteomes" id="UP001497497">
    <property type="component" value="Unassembled WGS sequence"/>
</dbReference>
<dbReference type="Pfam" id="PF07801">
    <property type="entry name" value="DUF1647"/>
    <property type="match status" value="1"/>
</dbReference>
<keyword evidence="2" id="KW-0812">Transmembrane</keyword>
<evidence type="ECO:0000256" key="1">
    <source>
        <dbReference type="SAM" id="MobiDB-lite"/>
    </source>
</evidence>
<dbReference type="AlphaFoldDB" id="A0AAV2HTJ5"/>
<keyword evidence="4" id="KW-1185">Reference proteome</keyword>
<feature type="compositionally biased region" description="Polar residues" evidence="1">
    <location>
        <begin position="78"/>
        <end position="93"/>
    </location>
</feature>
<comment type="caution">
    <text evidence="3">The sequence shown here is derived from an EMBL/GenBank/DDBJ whole genome shotgun (WGS) entry which is preliminary data.</text>
</comment>